<comment type="caution">
    <text evidence="2">The sequence shown here is derived from an EMBL/GenBank/DDBJ whole genome shotgun (WGS) entry which is preliminary data.</text>
</comment>
<evidence type="ECO:0000256" key="1">
    <source>
        <dbReference type="SAM" id="Coils"/>
    </source>
</evidence>
<feature type="coiled-coil region" evidence="1">
    <location>
        <begin position="74"/>
        <end position="108"/>
    </location>
</feature>
<keyword evidence="1" id="KW-0175">Coiled coil</keyword>
<dbReference type="AlphaFoldDB" id="A0A9K3NYH1"/>
<keyword evidence="3" id="KW-1185">Reference proteome</keyword>
<evidence type="ECO:0000313" key="2">
    <source>
        <dbReference type="EMBL" id="KAF5817972.1"/>
    </source>
</evidence>
<organism evidence="2 3">
    <name type="scientific">Helianthus annuus</name>
    <name type="common">Common sunflower</name>
    <dbReference type="NCBI Taxonomy" id="4232"/>
    <lineage>
        <taxon>Eukaryota</taxon>
        <taxon>Viridiplantae</taxon>
        <taxon>Streptophyta</taxon>
        <taxon>Embryophyta</taxon>
        <taxon>Tracheophyta</taxon>
        <taxon>Spermatophyta</taxon>
        <taxon>Magnoliopsida</taxon>
        <taxon>eudicotyledons</taxon>
        <taxon>Gunneridae</taxon>
        <taxon>Pentapetalae</taxon>
        <taxon>asterids</taxon>
        <taxon>campanulids</taxon>
        <taxon>Asterales</taxon>
        <taxon>Asteraceae</taxon>
        <taxon>Asteroideae</taxon>
        <taxon>Heliantheae alliance</taxon>
        <taxon>Heliantheae</taxon>
        <taxon>Helianthus</taxon>
    </lineage>
</organism>
<dbReference type="Proteomes" id="UP000215914">
    <property type="component" value="Unassembled WGS sequence"/>
</dbReference>
<dbReference type="EMBL" id="MNCJ02000317">
    <property type="protein sequence ID" value="KAF5817972.1"/>
    <property type="molecule type" value="Genomic_DNA"/>
</dbReference>
<evidence type="ECO:0000313" key="3">
    <source>
        <dbReference type="Proteomes" id="UP000215914"/>
    </source>
</evidence>
<sequence>MDSLDNCPEFYSTSLPPSECLYQMNKDQFRLLDDHVRFGVNYYATTQEIVCEWGSMGEQIMKFENAKQEFNVDREKFNAEKKGLNWRVSDAEEKLAKEQKHNTESQEEWTAACARSNRDLKLPRDEIIKLKGERDEASQKLCALRRV</sequence>
<accession>A0A9K3NYH1</accession>
<reference evidence="2" key="1">
    <citation type="journal article" date="2017" name="Nature">
        <title>The sunflower genome provides insights into oil metabolism, flowering and Asterid evolution.</title>
        <authorList>
            <person name="Badouin H."/>
            <person name="Gouzy J."/>
            <person name="Grassa C.J."/>
            <person name="Murat F."/>
            <person name="Staton S.E."/>
            <person name="Cottret L."/>
            <person name="Lelandais-Briere C."/>
            <person name="Owens G.L."/>
            <person name="Carrere S."/>
            <person name="Mayjonade B."/>
            <person name="Legrand L."/>
            <person name="Gill N."/>
            <person name="Kane N.C."/>
            <person name="Bowers J.E."/>
            <person name="Hubner S."/>
            <person name="Bellec A."/>
            <person name="Berard A."/>
            <person name="Berges H."/>
            <person name="Blanchet N."/>
            <person name="Boniface M.C."/>
            <person name="Brunel D."/>
            <person name="Catrice O."/>
            <person name="Chaidir N."/>
            <person name="Claudel C."/>
            <person name="Donnadieu C."/>
            <person name="Faraut T."/>
            <person name="Fievet G."/>
            <person name="Helmstetter N."/>
            <person name="King M."/>
            <person name="Knapp S.J."/>
            <person name="Lai Z."/>
            <person name="Le Paslier M.C."/>
            <person name="Lippi Y."/>
            <person name="Lorenzon L."/>
            <person name="Mandel J.R."/>
            <person name="Marage G."/>
            <person name="Marchand G."/>
            <person name="Marquand E."/>
            <person name="Bret-Mestries E."/>
            <person name="Morien E."/>
            <person name="Nambeesan S."/>
            <person name="Nguyen T."/>
            <person name="Pegot-Espagnet P."/>
            <person name="Pouilly N."/>
            <person name="Raftis F."/>
            <person name="Sallet E."/>
            <person name="Schiex T."/>
            <person name="Thomas J."/>
            <person name="Vandecasteele C."/>
            <person name="Vares D."/>
            <person name="Vear F."/>
            <person name="Vautrin S."/>
            <person name="Crespi M."/>
            <person name="Mangin B."/>
            <person name="Burke J.M."/>
            <person name="Salse J."/>
            <person name="Munos S."/>
            <person name="Vincourt P."/>
            <person name="Rieseberg L.H."/>
            <person name="Langlade N.B."/>
        </authorList>
    </citation>
    <scope>NUCLEOTIDE SEQUENCE</scope>
    <source>
        <tissue evidence="2">Leaves</tissue>
    </source>
</reference>
<gene>
    <name evidence="2" type="ORF">HanXRQr2_Chr02g0059331</name>
</gene>
<name>A0A9K3NYH1_HELAN</name>
<dbReference type="Gramene" id="mRNA:HanXRQr2_Chr02g0059331">
    <property type="protein sequence ID" value="CDS:HanXRQr2_Chr02g0059331.1"/>
    <property type="gene ID" value="HanXRQr2_Chr02g0059331"/>
</dbReference>
<reference evidence="2" key="2">
    <citation type="submission" date="2020-06" db="EMBL/GenBank/DDBJ databases">
        <title>Helianthus annuus Genome sequencing and assembly Release 2.</title>
        <authorList>
            <person name="Gouzy J."/>
            <person name="Langlade N."/>
            <person name="Munos S."/>
        </authorList>
    </citation>
    <scope>NUCLEOTIDE SEQUENCE</scope>
    <source>
        <tissue evidence="2">Leaves</tissue>
    </source>
</reference>
<proteinExistence type="predicted"/>
<protein>
    <submittedName>
        <fullName evidence="2">Uncharacterized protein</fullName>
    </submittedName>
</protein>